<dbReference type="InterPro" id="IPR010090">
    <property type="entry name" value="Phage_tape_meas"/>
</dbReference>
<dbReference type="RefSeq" id="WP_022072351.1">
    <property type="nucleotide sequence ID" value="NZ_HF999329.1"/>
</dbReference>
<keyword evidence="2" id="KW-0812">Transmembrane</keyword>
<dbReference type="SUPFAM" id="SSF48371">
    <property type="entry name" value="ARM repeat"/>
    <property type="match status" value="1"/>
</dbReference>
<dbReference type="NCBIfam" id="TIGR01760">
    <property type="entry name" value="tape_meas_TP901"/>
    <property type="match status" value="1"/>
</dbReference>
<feature type="transmembrane region" description="Helical" evidence="2">
    <location>
        <begin position="330"/>
        <end position="357"/>
    </location>
</feature>
<dbReference type="PANTHER" id="PTHR37813:SF1">
    <property type="entry name" value="FELS-2 PROPHAGE PROTEIN"/>
    <property type="match status" value="1"/>
</dbReference>
<evidence type="ECO:0000259" key="3">
    <source>
        <dbReference type="Pfam" id="PF10145"/>
    </source>
</evidence>
<evidence type="ECO:0000256" key="2">
    <source>
        <dbReference type="SAM" id="Phobius"/>
    </source>
</evidence>
<organism evidence="4 5">
    <name type="scientific">Intestinibacter bartlettii CAG:1329</name>
    <dbReference type="NCBI Taxonomy" id="1263063"/>
    <lineage>
        <taxon>Bacteria</taxon>
        <taxon>Bacillati</taxon>
        <taxon>Bacillota</taxon>
        <taxon>Clostridia</taxon>
        <taxon>Peptostreptococcales</taxon>
        <taxon>Peptostreptococcaceae</taxon>
        <taxon>Intestinibacter</taxon>
    </lineage>
</organism>
<dbReference type="InterPro" id="IPR016024">
    <property type="entry name" value="ARM-type_fold"/>
</dbReference>
<keyword evidence="2" id="KW-1133">Transmembrane helix</keyword>
<keyword evidence="1" id="KW-1188">Viral release from host cell</keyword>
<accession>R5XFK4</accession>
<evidence type="ECO:0000313" key="5">
    <source>
        <dbReference type="Proteomes" id="UP000017980"/>
    </source>
</evidence>
<gene>
    <name evidence="4" type="ORF">BN488_02221</name>
</gene>
<protein>
    <submittedName>
        <fullName evidence="4">Phage tail tape measure protein TP901 family core region</fullName>
    </submittedName>
</protein>
<feature type="domain" description="Phage tail tape measure protein" evidence="3">
    <location>
        <begin position="7"/>
        <end position="183"/>
    </location>
</feature>
<proteinExistence type="predicted"/>
<dbReference type="AlphaFoldDB" id="R5XFK4"/>
<dbReference type="Proteomes" id="UP000017980">
    <property type="component" value="Unassembled WGS sequence"/>
</dbReference>
<feature type="transmembrane region" description="Helical" evidence="2">
    <location>
        <begin position="277"/>
        <end position="309"/>
    </location>
</feature>
<name>R5XFK4_9FIRM</name>
<reference evidence="4" key="1">
    <citation type="submission" date="2012-11" db="EMBL/GenBank/DDBJ databases">
        <title>Dependencies among metagenomic species, viruses, plasmids and units of genetic variation.</title>
        <authorList>
            <person name="Nielsen H.B."/>
            <person name="Almeida M."/>
            <person name="Juncker A.S."/>
            <person name="Rasmussen S."/>
            <person name="Li J."/>
            <person name="Sunagawa S."/>
            <person name="Plichta D."/>
            <person name="Gautier L."/>
            <person name="Le Chatelier E."/>
            <person name="Peletier E."/>
            <person name="Bonde I."/>
            <person name="Nielsen T."/>
            <person name="Manichanh C."/>
            <person name="Arumugam M."/>
            <person name="Batto J."/>
            <person name="Santos M.B.Q.D."/>
            <person name="Blom N."/>
            <person name="Borruel N."/>
            <person name="Burgdorf K.S."/>
            <person name="Boumezbeur F."/>
            <person name="Casellas F."/>
            <person name="Dore J."/>
            <person name="Guarner F."/>
            <person name="Hansen T."/>
            <person name="Hildebrand F."/>
            <person name="Kaas R.S."/>
            <person name="Kennedy S."/>
            <person name="Kristiansen K."/>
            <person name="Kultima J.R."/>
            <person name="Leonard P."/>
            <person name="Levenez F."/>
            <person name="Lund O."/>
            <person name="Moumen B."/>
            <person name="Le Paslier D."/>
            <person name="Pons N."/>
            <person name="Pedersen O."/>
            <person name="Prifti E."/>
            <person name="Qin J."/>
            <person name="Raes J."/>
            <person name="Tap J."/>
            <person name="Tims S."/>
            <person name="Ussery D.W."/>
            <person name="Yamada T."/>
            <person name="MetaHit consortium"/>
            <person name="Renault P."/>
            <person name="Sicheritz-Ponten T."/>
            <person name="Bork P."/>
            <person name="Wang J."/>
            <person name="Brunak S."/>
            <person name="Ehrlich S.D."/>
        </authorList>
    </citation>
    <scope>NUCLEOTIDE SEQUENCE [LARGE SCALE GENOMIC DNA]</scope>
</reference>
<dbReference type="PANTHER" id="PTHR37813">
    <property type="entry name" value="FELS-2 PROPHAGE PROTEIN"/>
    <property type="match status" value="1"/>
</dbReference>
<comment type="caution">
    <text evidence="4">The sequence shown here is derived from an EMBL/GenBank/DDBJ whole genome shotgun (WGS) entry which is preliminary data.</text>
</comment>
<evidence type="ECO:0000256" key="1">
    <source>
        <dbReference type="ARBA" id="ARBA00022612"/>
    </source>
</evidence>
<dbReference type="EMBL" id="CBBD010000050">
    <property type="protein sequence ID" value="CDA11194.1"/>
    <property type="molecule type" value="Genomic_DNA"/>
</dbReference>
<dbReference type="Pfam" id="PF10145">
    <property type="entry name" value="PhageMin_Tail"/>
    <property type="match status" value="1"/>
</dbReference>
<evidence type="ECO:0000313" key="4">
    <source>
        <dbReference type="EMBL" id="CDA11194.1"/>
    </source>
</evidence>
<sequence length="939" mass="101719">MTLITFDMALAGWDTSQMLGGIEPILRLSEAAGTDLARTSDLVTDSMSALGIEVKDLGSYLDICAQAQRKSNTTADAMLEAYIACGGTMKNLKVSTQESATALGVLANRGKKGSEAGNALNSIMVNLTSGAGQAGVAMKKLGISAYDSDGKFKGLKVVFDELNQKLSTCTNEQRDTYLAMIGGKTQLDTLNALLSGASEEWDSLSAELGDCDGVLNDVAATMQDNLNGQITSLKSALEGAAISIGEALLPAIKKIVSVVQVLVEKFNGLSSGTKTTIAIIGVVIAAIGPLLILIGAIATGLSNIIGLYIRLKGLNFARITGIIGSIKGAISGLFGLIAAHPIIAIIVAIVAAVIYLWNNCEAFRNFFINLWDNILNAIAKAPMSVQTAFNSLLNTFSAFKTFFSDLIGGLKTLLGDLFSGNFDKLSKDAKKLGEKLKGDFKNIIVSIRKLLLDGTNALKEVFANGLGNLLDPLIEWGYSINGYFGDAFIDLYGVIEDSFGLIVDYIRDSISIMISLLTGDWQGAFEGIKGLFTHLKDNATQILTDLWNVIKEIFLGIGQVILDKLSEVLQGILNWCTNTYNSFIQWGINLISSIGNWFNQLPAKIGYALGVALGTIASWIVNTWNYFATNVPLWIESIGNWFSQLPGRVWTWLTNTYTRVTTWGIQMLNKAKQTGINFVKNFINFIRNLPSRVWTWLTNTYTRVTTWGTQMLSKAKQTGSNFVKYVINFIKTLPNRVWTWLNNTIQKAINFATQFSQRGKKAADDFKNKLVNGLKSIPSKMANIGRDIVKGIWSGITGAGSWLQNKISSFANGVVKGFKSSFKINSPSKVMRDIIGKGIVEGIGVGIDENVDIPVGSSINLLGKIKDTINNGTELMRNISIGSNGINISEKQNEQIKMPEQVKIDLVMPNGQVLAQVAAPFLELIQGERVNLSNRGVNI</sequence>
<keyword evidence="2" id="KW-0472">Membrane</keyword>